<dbReference type="EMBL" id="JBFNXR010000031">
    <property type="protein sequence ID" value="MEW9855341.1"/>
    <property type="molecule type" value="Genomic_DNA"/>
</dbReference>
<feature type="transmembrane region" description="Helical" evidence="1">
    <location>
        <begin position="65"/>
        <end position="86"/>
    </location>
</feature>
<evidence type="ECO:0000256" key="1">
    <source>
        <dbReference type="SAM" id="Phobius"/>
    </source>
</evidence>
<accession>A0ABV3RB77</accession>
<keyword evidence="3" id="KW-1185">Reference proteome</keyword>
<feature type="transmembrane region" description="Helical" evidence="1">
    <location>
        <begin position="6"/>
        <end position="22"/>
    </location>
</feature>
<evidence type="ECO:0000313" key="3">
    <source>
        <dbReference type="Proteomes" id="UP001556118"/>
    </source>
</evidence>
<comment type="caution">
    <text evidence="2">The sequence shown here is derived from an EMBL/GenBank/DDBJ whole genome shotgun (WGS) entry which is preliminary data.</text>
</comment>
<reference evidence="2 3" key="1">
    <citation type="submission" date="2024-06" db="EMBL/GenBank/DDBJ databases">
        <title>Novosphingobium rhizovicinus M1R2S20.</title>
        <authorList>
            <person name="Sun J.-Q."/>
        </authorList>
    </citation>
    <scope>NUCLEOTIDE SEQUENCE [LARGE SCALE GENOMIC DNA]</scope>
    <source>
        <strain evidence="2 3">M1R2S20</strain>
    </source>
</reference>
<keyword evidence="1" id="KW-0812">Transmembrane</keyword>
<gene>
    <name evidence="2" type="ORF">ABUH87_09185</name>
</gene>
<sequence length="94" mass="9529">MGLPLYIALAASTLLIALLCLRDPKRRRAMGASPPSTGAGPRLPLAIGALLPGLFLILLGDAAAFLSWLGGCSVAGWLLTTALSSARSGSKEGI</sequence>
<name>A0ABV3RB77_9SPHN</name>
<dbReference type="Proteomes" id="UP001556118">
    <property type="component" value="Unassembled WGS sequence"/>
</dbReference>
<organism evidence="2 3">
    <name type="scientific">Novosphingobium rhizovicinum</name>
    <dbReference type="NCBI Taxonomy" id="3228928"/>
    <lineage>
        <taxon>Bacteria</taxon>
        <taxon>Pseudomonadati</taxon>
        <taxon>Pseudomonadota</taxon>
        <taxon>Alphaproteobacteria</taxon>
        <taxon>Sphingomonadales</taxon>
        <taxon>Sphingomonadaceae</taxon>
        <taxon>Novosphingobium</taxon>
    </lineage>
</organism>
<keyword evidence="1" id="KW-0472">Membrane</keyword>
<protein>
    <submittedName>
        <fullName evidence="2">Uncharacterized protein</fullName>
    </submittedName>
</protein>
<evidence type="ECO:0000313" key="2">
    <source>
        <dbReference type="EMBL" id="MEW9855341.1"/>
    </source>
</evidence>
<proteinExistence type="predicted"/>
<keyword evidence="1" id="KW-1133">Transmembrane helix</keyword>
<feature type="transmembrane region" description="Helical" evidence="1">
    <location>
        <begin position="43"/>
        <end position="59"/>
    </location>
</feature>
<dbReference type="RefSeq" id="WP_367772746.1">
    <property type="nucleotide sequence ID" value="NZ_JBFNXR010000031.1"/>
</dbReference>